<feature type="compositionally biased region" description="Polar residues" evidence="1">
    <location>
        <begin position="48"/>
        <end position="62"/>
    </location>
</feature>
<dbReference type="OrthoDB" id="195231at2759"/>
<keyword evidence="3" id="KW-1185">Reference proteome</keyword>
<dbReference type="EMBL" id="JACAZH010000002">
    <property type="protein sequence ID" value="KAF7374330.1"/>
    <property type="molecule type" value="Genomic_DNA"/>
</dbReference>
<reference evidence="2" key="1">
    <citation type="submission" date="2020-05" db="EMBL/GenBank/DDBJ databases">
        <title>Mycena genomes resolve the evolution of fungal bioluminescence.</title>
        <authorList>
            <person name="Tsai I.J."/>
        </authorList>
    </citation>
    <scope>NUCLEOTIDE SEQUENCE</scope>
    <source>
        <strain evidence="2">160909Yilan</strain>
    </source>
</reference>
<evidence type="ECO:0000256" key="1">
    <source>
        <dbReference type="SAM" id="MobiDB-lite"/>
    </source>
</evidence>
<dbReference type="Proteomes" id="UP000623467">
    <property type="component" value="Unassembled WGS sequence"/>
</dbReference>
<accession>A0A8H6ZET7</accession>
<protein>
    <submittedName>
        <fullName evidence="2">Uncharacterized protein</fullName>
    </submittedName>
</protein>
<name>A0A8H6ZET7_9AGAR</name>
<proteinExistence type="predicted"/>
<evidence type="ECO:0000313" key="2">
    <source>
        <dbReference type="EMBL" id="KAF7374330.1"/>
    </source>
</evidence>
<sequence>MRHQPPDVHRTATISIPPQRKLSRTAFIDSAPATISTTPPASPDNADAMNSGSGSFQTTSCPRSAPMKNVGPGSRPCTGARCELDWEDYVSRLVMRFNRNRDLRGLCTVLIPTNKQHHPVQLRDIYYQQIRLRRLIIALHVAAADRYVDKKAHD</sequence>
<evidence type="ECO:0000313" key="3">
    <source>
        <dbReference type="Proteomes" id="UP000623467"/>
    </source>
</evidence>
<gene>
    <name evidence="2" type="ORF">MSAN_00316600</name>
</gene>
<comment type="caution">
    <text evidence="2">The sequence shown here is derived from an EMBL/GenBank/DDBJ whole genome shotgun (WGS) entry which is preliminary data.</text>
</comment>
<dbReference type="AlphaFoldDB" id="A0A8H6ZET7"/>
<organism evidence="2 3">
    <name type="scientific">Mycena sanguinolenta</name>
    <dbReference type="NCBI Taxonomy" id="230812"/>
    <lineage>
        <taxon>Eukaryota</taxon>
        <taxon>Fungi</taxon>
        <taxon>Dikarya</taxon>
        <taxon>Basidiomycota</taxon>
        <taxon>Agaricomycotina</taxon>
        <taxon>Agaricomycetes</taxon>
        <taxon>Agaricomycetidae</taxon>
        <taxon>Agaricales</taxon>
        <taxon>Marasmiineae</taxon>
        <taxon>Mycenaceae</taxon>
        <taxon>Mycena</taxon>
    </lineage>
</organism>
<feature type="compositionally biased region" description="Low complexity" evidence="1">
    <location>
        <begin position="30"/>
        <end position="39"/>
    </location>
</feature>
<feature type="region of interest" description="Disordered" evidence="1">
    <location>
        <begin position="29"/>
        <end position="74"/>
    </location>
</feature>